<sequence length="95" mass="10332">MVPGQILPLLDRVALGLGRSELEQVDVGVRVKVANRVEPCGQTEELEEPWQRVLDPPSAATVPVGLPVSQDRCHGSSQPLISPRFCFSRATSKTQ</sequence>
<gene>
    <name evidence="1" type="ORF">V6N11_012660</name>
</gene>
<comment type="caution">
    <text evidence="1">The sequence shown here is derived from an EMBL/GenBank/DDBJ whole genome shotgun (WGS) entry which is preliminary data.</text>
</comment>
<organism evidence="1 2">
    <name type="scientific">Hibiscus sabdariffa</name>
    <name type="common">roselle</name>
    <dbReference type="NCBI Taxonomy" id="183260"/>
    <lineage>
        <taxon>Eukaryota</taxon>
        <taxon>Viridiplantae</taxon>
        <taxon>Streptophyta</taxon>
        <taxon>Embryophyta</taxon>
        <taxon>Tracheophyta</taxon>
        <taxon>Spermatophyta</taxon>
        <taxon>Magnoliopsida</taxon>
        <taxon>eudicotyledons</taxon>
        <taxon>Gunneridae</taxon>
        <taxon>Pentapetalae</taxon>
        <taxon>rosids</taxon>
        <taxon>malvids</taxon>
        <taxon>Malvales</taxon>
        <taxon>Malvaceae</taxon>
        <taxon>Malvoideae</taxon>
        <taxon>Hibiscus</taxon>
    </lineage>
</organism>
<evidence type="ECO:0000313" key="1">
    <source>
        <dbReference type="EMBL" id="KAK8998129.1"/>
    </source>
</evidence>
<keyword evidence="2" id="KW-1185">Reference proteome</keyword>
<dbReference type="Proteomes" id="UP001396334">
    <property type="component" value="Unassembled WGS sequence"/>
</dbReference>
<name>A0ABR2QBW5_9ROSI</name>
<reference evidence="1 2" key="1">
    <citation type="journal article" date="2024" name="G3 (Bethesda)">
        <title>Genome assembly of Hibiscus sabdariffa L. provides insights into metabolisms of medicinal natural products.</title>
        <authorList>
            <person name="Kim T."/>
        </authorList>
    </citation>
    <scope>NUCLEOTIDE SEQUENCE [LARGE SCALE GENOMIC DNA]</scope>
    <source>
        <strain evidence="1">TK-2024</strain>
        <tissue evidence="1">Old leaves</tissue>
    </source>
</reference>
<accession>A0ABR2QBW5</accession>
<evidence type="ECO:0000313" key="2">
    <source>
        <dbReference type="Proteomes" id="UP001396334"/>
    </source>
</evidence>
<protein>
    <submittedName>
        <fullName evidence="1">Uncharacterized protein</fullName>
    </submittedName>
</protein>
<proteinExistence type="predicted"/>
<dbReference type="EMBL" id="JBBPBN010000042">
    <property type="protein sequence ID" value="KAK8998129.1"/>
    <property type="molecule type" value="Genomic_DNA"/>
</dbReference>